<dbReference type="FunFam" id="2.60.40.10:FF:000062">
    <property type="entry name" value="Myosin-binding protein C, slow type"/>
    <property type="match status" value="1"/>
</dbReference>
<reference evidence="9" key="1">
    <citation type="submission" date="2025-08" db="UniProtKB">
        <authorList>
            <consortium name="Ensembl"/>
        </authorList>
    </citation>
    <scope>IDENTIFICATION</scope>
</reference>
<dbReference type="InterPro" id="IPR040849">
    <property type="entry name" value="MyBP-C_THB"/>
</dbReference>
<dbReference type="FunFam" id="2.60.40.10:FF:000249">
    <property type="entry name" value="myosin-binding protein C, slow-type isoform X4"/>
    <property type="match status" value="1"/>
</dbReference>
<feature type="domain" description="Fibronectin type-III" evidence="8">
    <location>
        <begin position="675"/>
        <end position="770"/>
    </location>
</feature>
<dbReference type="FunFam" id="2.60.40.10:FF:000326">
    <property type="entry name" value="Myosin-binding protein C, cardiac-type"/>
    <property type="match status" value="1"/>
</dbReference>
<dbReference type="InterPro" id="IPR007110">
    <property type="entry name" value="Ig-like_dom"/>
</dbReference>
<dbReference type="PRINTS" id="PR00014">
    <property type="entry name" value="FNTYPEIII"/>
</dbReference>
<keyword evidence="5" id="KW-0514">Muscle protein</keyword>
<keyword evidence="2" id="KW-0597">Phosphoprotein</keyword>
<dbReference type="InterPro" id="IPR036179">
    <property type="entry name" value="Ig-like_dom_sf"/>
</dbReference>
<evidence type="ECO:0000256" key="5">
    <source>
        <dbReference type="ARBA" id="ARBA00023179"/>
    </source>
</evidence>
<dbReference type="InterPro" id="IPR036116">
    <property type="entry name" value="FN3_sf"/>
</dbReference>
<dbReference type="AlphaFoldDB" id="A0A8C2AX39"/>
<evidence type="ECO:0000313" key="10">
    <source>
        <dbReference type="Proteomes" id="UP000694700"/>
    </source>
</evidence>
<dbReference type="PANTHER" id="PTHR13817">
    <property type="entry name" value="TITIN"/>
    <property type="match status" value="1"/>
</dbReference>
<name>A0A8C2AX39_CYPCA</name>
<keyword evidence="1" id="KW-0787">Thick filament</keyword>
<feature type="domain" description="Ig-like" evidence="7">
    <location>
        <begin position="402"/>
        <end position="469"/>
    </location>
</feature>
<feature type="domain" description="Ig-like" evidence="7">
    <location>
        <begin position="34"/>
        <end position="138"/>
    </location>
</feature>
<dbReference type="Pfam" id="PF18362">
    <property type="entry name" value="THB"/>
    <property type="match status" value="1"/>
</dbReference>
<dbReference type="PROSITE" id="PS50853">
    <property type="entry name" value="FN3"/>
    <property type="match status" value="3"/>
</dbReference>
<keyword evidence="6" id="KW-0393">Immunoglobulin domain</keyword>
<dbReference type="SUPFAM" id="SSF49265">
    <property type="entry name" value="Fibronectin type III"/>
    <property type="match status" value="2"/>
</dbReference>
<dbReference type="FunFam" id="2.60.40.10:FF:000070">
    <property type="entry name" value="Myosin-binding protein C, slow type"/>
    <property type="match status" value="1"/>
</dbReference>
<evidence type="ECO:0000256" key="4">
    <source>
        <dbReference type="ARBA" id="ARBA00022889"/>
    </source>
</evidence>
<evidence type="ECO:0000313" key="9">
    <source>
        <dbReference type="Ensembl" id="ENSCCRP00015111136.1"/>
    </source>
</evidence>
<dbReference type="SUPFAM" id="SSF48726">
    <property type="entry name" value="Immunoglobulin"/>
    <property type="match status" value="6"/>
</dbReference>
<feature type="domain" description="Ig-like" evidence="7">
    <location>
        <begin position="302"/>
        <end position="388"/>
    </location>
</feature>
<dbReference type="FunFam" id="2.60.40.10:FF:000111">
    <property type="entry name" value="Myosin-binding protein C, slow type"/>
    <property type="match status" value="1"/>
</dbReference>
<organism evidence="9 10">
    <name type="scientific">Cyprinus carpio</name>
    <name type="common">Common carp</name>
    <dbReference type="NCBI Taxonomy" id="7962"/>
    <lineage>
        <taxon>Eukaryota</taxon>
        <taxon>Metazoa</taxon>
        <taxon>Chordata</taxon>
        <taxon>Craniata</taxon>
        <taxon>Vertebrata</taxon>
        <taxon>Euteleostomi</taxon>
        <taxon>Actinopterygii</taxon>
        <taxon>Neopterygii</taxon>
        <taxon>Teleostei</taxon>
        <taxon>Ostariophysi</taxon>
        <taxon>Cypriniformes</taxon>
        <taxon>Cyprinidae</taxon>
        <taxon>Cyprininae</taxon>
        <taxon>Cyprinus</taxon>
    </lineage>
</organism>
<dbReference type="Proteomes" id="UP000694700">
    <property type="component" value="Unplaced"/>
</dbReference>
<evidence type="ECO:0000256" key="1">
    <source>
        <dbReference type="ARBA" id="ARBA00022433"/>
    </source>
</evidence>
<dbReference type="Pfam" id="PF07679">
    <property type="entry name" value="I-set"/>
    <property type="match status" value="6"/>
</dbReference>
<dbReference type="SMART" id="SM00060">
    <property type="entry name" value="FN3"/>
    <property type="match status" value="3"/>
</dbReference>
<dbReference type="InterPro" id="IPR013783">
    <property type="entry name" value="Ig-like_fold"/>
</dbReference>
<dbReference type="GO" id="GO:0032982">
    <property type="term" value="C:myosin filament"/>
    <property type="evidence" value="ECO:0007669"/>
    <property type="project" value="UniProtKB-KW"/>
</dbReference>
<dbReference type="InterPro" id="IPR003598">
    <property type="entry name" value="Ig_sub2"/>
</dbReference>
<evidence type="ECO:0000259" key="8">
    <source>
        <dbReference type="PROSITE" id="PS50853"/>
    </source>
</evidence>
<dbReference type="InterPro" id="IPR003961">
    <property type="entry name" value="FN3_dom"/>
</dbReference>
<keyword evidence="4" id="KW-0130">Cell adhesion</keyword>
<keyword evidence="3" id="KW-0677">Repeat</keyword>
<protein>
    <submittedName>
        <fullName evidence="9">Myosin binding protein C, slow type</fullName>
    </submittedName>
</protein>
<evidence type="ECO:0000256" key="6">
    <source>
        <dbReference type="ARBA" id="ARBA00023319"/>
    </source>
</evidence>
<dbReference type="FunFam" id="2.60.40.10:FF:000081">
    <property type="entry name" value="Myosin-binding protein C, slow type"/>
    <property type="match status" value="1"/>
</dbReference>
<feature type="domain" description="Ig-like" evidence="7">
    <location>
        <begin position="478"/>
        <end position="572"/>
    </location>
</feature>
<dbReference type="CDD" id="cd00096">
    <property type="entry name" value="Ig"/>
    <property type="match status" value="1"/>
</dbReference>
<dbReference type="InterPro" id="IPR013098">
    <property type="entry name" value="Ig_I-set"/>
</dbReference>
<dbReference type="CDD" id="cd00063">
    <property type="entry name" value="FN3"/>
    <property type="match status" value="3"/>
</dbReference>
<dbReference type="GO" id="GO:0007155">
    <property type="term" value="P:cell adhesion"/>
    <property type="evidence" value="ECO:0007669"/>
    <property type="project" value="UniProtKB-KW"/>
</dbReference>
<dbReference type="SMART" id="SM00409">
    <property type="entry name" value="IG"/>
    <property type="match status" value="6"/>
</dbReference>
<dbReference type="FunFam" id="2.60.40.10:FF:000060">
    <property type="entry name" value="Myosin-binding protein C, slow type"/>
    <property type="match status" value="1"/>
</dbReference>
<dbReference type="Pfam" id="PF00041">
    <property type="entry name" value="fn3"/>
    <property type="match status" value="3"/>
</dbReference>
<dbReference type="Ensembl" id="ENSCCRT00015114637.1">
    <property type="protein sequence ID" value="ENSCCRP00015111136.1"/>
    <property type="gene ID" value="ENSCCRG00015042992.1"/>
</dbReference>
<dbReference type="PANTHER" id="PTHR13817:SF27">
    <property type="entry name" value="MYOSIN-BINDING PROTEIN C, SLOW-TYPE"/>
    <property type="match status" value="1"/>
</dbReference>
<feature type="domain" description="Fibronectin type-III" evidence="8">
    <location>
        <begin position="579"/>
        <end position="674"/>
    </location>
</feature>
<dbReference type="InterPro" id="IPR003599">
    <property type="entry name" value="Ig_sub"/>
</dbReference>
<evidence type="ECO:0000259" key="7">
    <source>
        <dbReference type="PROSITE" id="PS50835"/>
    </source>
</evidence>
<sequence>MYECSKCVISPNWSVWSLGDGQPPEEIDKQIDTPPLSILLIEKPQSGSINVGGDITFTAKVEAKDLLRKPTIKWFKGKWMDLASKTGKHLQLKESFDRFTKIHTFEMHIIKAKENYAGNYRCEVTYKDKFDSCSFDLEVKGFEGQDDAGELDFSGLLKHRPILSYFLSFFILIPEVDVWEILKNARPDEYEKIAFMYGITDLRGLLRRLKNQKGREKELEPAYQVDKGGKIRLVVDLADPTVELKWYKNGQEIRPTPKYIFEHKGTQRIMVINNCQINDDAAYSVSAGEEKCTTELFVKELPVNIVKHLEPVKTTVNERIELECEVSEEGAKVKWMKNGVEVPTGVRSRYRVKSEGTKHWLIIDDATKDDTGTYSLMATGGTTEAKVQVERTIILLFEMLLGQPLKLNCEIYPGNIPGRWYKNGQLIQPSERLTIIHRTKNHSLDIESSTIHDAGDYTFVPEGYTQTLSAKVHIIDPPRVHLEALNVQDNTVVIVAGNKLRLEIPISGEPAPRVVWMKGERVILDSGNRVRAETFADHTCLTIDIAEREDTGNYKIVLQNEAGEDTASVKIKVVDIPDAPEAPLVTDVGGDWCTMTWEPPRYDGGSPILGYFIERKKKQSSRWMRLNFDLCKETTFEPKKMIEGVPYEVRIFAVNAIGVSKPSEPSKPFLPLGDEPTMLVVDDVTDTTVTMKWRPPDTIGAAGLDGYQVEYCIEGTDEWILANKELIEKTRYTITGLPVEAKLLVRVKAINAAGASPPRTTQHSILVKEVIEPPKIRIPRHLKQTFIRKVGELQNVFFIMFIRKAERKHSGKYELSVQVENHIDTAMLDIQIVDLPGPPQAVKIEEVWGNNVALDWNPPKDNGNAPIIGYTIQKADKKTMEWYTCIEHYHRTCITISDLVVGNEYFFRIYSENMVGLSESATATKDSALIVKEGKALLQYNDRDFTEPPIFTQPLINTFAVAGYNATLNCSVRANPRPKVIWMKNKITIIDDPRYRMFSNQGVCTLEIRKPCPFDGGVYTCKAVNDLGEAQVDCKLEVKG</sequence>
<dbReference type="FunFam" id="2.60.40.10:FF:000286">
    <property type="entry name" value="Myosin binding protein C, slow type"/>
    <property type="match status" value="1"/>
</dbReference>
<evidence type="ECO:0000256" key="2">
    <source>
        <dbReference type="ARBA" id="ARBA00022553"/>
    </source>
</evidence>
<feature type="domain" description="Ig-like" evidence="7">
    <location>
        <begin position="948"/>
        <end position="1037"/>
    </location>
</feature>
<dbReference type="SMART" id="SM00408">
    <property type="entry name" value="IGc2"/>
    <property type="match status" value="5"/>
</dbReference>
<dbReference type="PROSITE" id="PS50835">
    <property type="entry name" value="IG_LIKE"/>
    <property type="match status" value="5"/>
</dbReference>
<feature type="domain" description="Fibronectin type-III" evidence="8">
    <location>
        <begin position="838"/>
        <end position="934"/>
    </location>
</feature>
<evidence type="ECO:0000256" key="3">
    <source>
        <dbReference type="ARBA" id="ARBA00022737"/>
    </source>
</evidence>
<accession>A0A8C2AX39</accession>
<dbReference type="InterPro" id="IPR050964">
    <property type="entry name" value="Striated_Muscle_Regulatory"/>
</dbReference>
<dbReference type="Gene3D" id="2.60.40.10">
    <property type="entry name" value="Immunoglobulins"/>
    <property type="match status" value="9"/>
</dbReference>
<proteinExistence type="predicted"/>